<dbReference type="GO" id="GO:0006457">
    <property type="term" value="P:protein folding"/>
    <property type="evidence" value="ECO:0007669"/>
    <property type="project" value="TreeGrafter"/>
</dbReference>
<dbReference type="Gene3D" id="3.40.30.10">
    <property type="entry name" value="Glutaredoxin"/>
    <property type="match status" value="1"/>
</dbReference>
<dbReference type="Proteomes" id="UP000039865">
    <property type="component" value="Unassembled WGS sequence"/>
</dbReference>
<dbReference type="InterPro" id="IPR024253">
    <property type="entry name" value="Phosducin_thioredoxin-like_dom"/>
</dbReference>
<sequence length="239" mass="28147">MGNWKPREFGPTNEEIFESNLEYAEQQNDFERKKLETLNQMAEDDPDLEEDDVFEEYRKKRLEELKVQSSRPRFGSLLEIGRPDFEVQVTRAPKDVIVLIHLYQDHIPESVILNRLLTEIAPRHPYVKFIKIVANKCIENYLDIDVPGLLFYKNGDLLDKIIPAAPVFGGKHMTKDTVEFVLAMKLIIDMEFDEDPRIKLKQFNMSTKKKAGKKNEDESDSDENEDREYTNTQMFRYKH</sequence>
<reference evidence="4 5" key="1">
    <citation type="submission" date="2014-06" db="EMBL/GenBank/DDBJ databases">
        <authorList>
            <person name="Swart Estienne"/>
        </authorList>
    </citation>
    <scope>NUCLEOTIDE SEQUENCE [LARGE SCALE GENOMIC DNA]</scope>
    <source>
        <strain evidence="4 5">130c</strain>
    </source>
</reference>
<dbReference type="InParanoid" id="A0A078ASD1"/>
<dbReference type="FunCoup" id="A0A078ASD1">
    <property type="interactions" value="7"/>
</dbReference>
<evidence type="ECO:0000259" key="3">
    <source>
        <dbReference type="Pfam" id="PF02114"/>
    </source>
</evidence>
<name>A0A078ASD1_STYLE</name>
<feature type="compositionally biased region" description="Polar residues" evidence="2">
    <location>
        <begin position="230"/>
        <end position="239"/>
    </location>
</feature>
<feature type="domain" description="Phosducin" evidence="3">
    <location>
        <begin position="29"/>
        <end position="191"/>
    </location>
</feature>
<proteinExistence type="inferred from homology"/>
<evidence type="ECO:0000256" key="2">
    <source>
        <dbReference type="SAM" id="MobiDB-lite"/>
    </source>
</evidence>
<evidence type="ECO:0000313" key="4">
    <source>
        <dbReference type="EMBL" id="CDW83798.1"/>
    </source>
</evidence>
<feature type="compositionally biased region" description="Acidic residues" evidence="2">
    <location>
        <begin position="217"/>
        <end position="226"/>
    </location>
</feature>
<gene>
    <name evidence="4" type="primary">Contig14449.g15391</name>
    <name evidence="4" type="ORF">STYLEM_12848</name>
</gene>
<dbReference type="InterPro" id="IPR051498">
    <property type="entry name" value="Phosducin-like_chap/apop_reg"/>
</dbReference>
<dbReference type="SUPFAM" id="SSF52833">
    <property type="entry name" value="Thioredoxin-like"/>
    <property type="match status" value="1"/>
</dbReference>
<protein>
    <recommendedName>
        <fullName evidence="3">Phosducin domain-containing protein</fullName>
    </recommendedName>
</protein>
<feature type="region of interest" description="Disordered" evidence="2">
    <location>
        <begin position="206"/>
        <end position="239"/>
    </location>
</feature>
<dbReference type="InterPro" id="IPR036249">
    <property type="entry name" value="Thioredoxin-like_sf"/>
</dbReference>
<dbReference type="AlphaFoldDB" id="A0A078ASD1"/>
<organism evidence="4 5">
    <name type="scientific">Stylonychia lemnae</name>
    <name type="common">Ciliate</name>
    <dbReference type="NCBI Taxonomy" id="5949"/>
    <lineage>
        <taxon>Eukaryota</taxon>
        <taxon>Sar</taxon>
        <taxon>Alveolata</taxon>
        <taxon>Ciliophora</taxon>
        <taxon>Intramacronucleata</taxon>
        <taxon>Spirotrichea</taxon>
        <taxon>Stichotrichia</taxon>
        <taxon>Sporadotrichida</taxon>
        <taxon>Oxytrichidae</taxon>
        <taxon>Stylonychinae</taxon>
        <taxon>Stylonychia</taxon>
    </lineage>
</organism>
<accession>A0A078ASD1</accession>
<dbReference type="OrthoDB" id="45518at2759"/>
<dbReference type="EMBL" id="CCKQ01012194">
    <property type="protein sequence ID" value="CDW83798.1"/>
    <property type="molecule type" value="Genomic_DNA"/>
</dbReference>
<evidence type="ECO:0000313" key="5">
    <source>
        <dbReference type="Proteomes" id="UP000039865"/>
    </source>
</evidence>
<dbReference type="OMA" id="FCEIRAN"/>
<dbReference type="GO" id="GO:0005737">
    <property type="term" value="C:cytoplasm"/>
    <property type="evidence" value="ECO:0007669"/>
    <property type="project" value="TreeGrafter"/>
</dbReference>
<dbReference type="PANTHER" id="PTHR45809">
    <property type="entry name" value="VIRAL IAP-ASSOCIATED FACTOR HOMOLOG"/>
    <property type="match status" value="1"/>
</dbReference>
<dbReference type="Pfam" id="PF02114">
    <property type="entry name" value="Phosducin"/>
    <property type="match status" value="1"/>
</dbReference>
<dbReference type="PANTHER" id="PTHR45809:SF3">
    <property type="entry name" value="VIRAL IAP-ASSOCIATED FACTOR HOMOLOG"/>
    <property type="match status" value="1"/>
</dbReference>
<comment type="similarity">
    <text evidence="1">Belongs to the phosducin family.</text>
</comment>
<keyword evidence="5" id="KW-1185">Reference proteome</keyword>
<evidence type="ECO:0000256" key="1">
    <source>
        <dbReference type="ARBA" id="ARBA00009686"/>
    </source>
</evidence>